<reference evidence="2 3" key="1">
    <citation type="submission" date="2024-10" db="EMBL/GenBank/DDBJ databases">
        <title>The Natural Products Discovery Center: Release of the First 8490 Sequenced Strains for Exploring Actinobacteria Biosynthetic Diversity.</title>
        <authorList>
            <person name="Kalkreuter E."/>
            <person name="Kautsar S.A."/>
            <person name="Yang D."/>
            <person name="Bader C.D."/>
            <person name="Teijaro C.N."/>
            <person name="Fluegel L."/>
            <person name="Davis C.M."/>
            <person name="Simpson J.R."/>
            <person name="Lauterbach L."/>
            <person name="Steele A.D."/>
            <person name="Gui C."/>
            <person name="Meng S."/>
            <person name="Li G."/>
            <person name="Viehrig K."/>
            <person name="Ye F."/>
            <person name="Su P."/>
            <person name="Kiefer A.F."/>
            <person name="Nichols A."/>
            <person name="Cepeda A.J."/>
            <person name="Yan W."/>
            <person name="Fan B."/>
            <person name="Jiang Y."/>
            <person name="Adhikari A."/>
            <person name="Zheng C.-J."/>
            <person name="Schuster L."/>
            <person name="Cowan T.M."/>
            <person name="Smanski M.J."/>
            <person name="Chevrette M.G."/>
            <person name="De Carvalho L.P.S."/>
            <person name="Shen B."/>
        </authorList>
    </citation>
    <scope>NUCLEOTIDE SEQUENCE [LARGE SCALE GENOMIC DNA]</scope>
    <source>
        <strain evidence="2 3">NPDC049639</strain>
    </source>
</reference>
<comment type="caution">
    <text evidence="2">The sequence shown here is derived from an EMBL/GenBank/DDBJ whole genome shotgun (WGS) entry which is preliminary data.</text>
</comment>
<proteinExistence type="predicted"/>
<dbReference type="Proteomes" id="UP001612915">
    <property type="component" value="Unassembled WGS sequence"/>
</dbReference>
<name>A0ABW8AI90_9ACTN</name>
<keyword evidence="3" id="KW-1185">Reference proteome</keyword>
<dbReference type="InterPro" id="IPR000601">
    <property type="entry name" value="PKD_dom"/>
</dbReference>
<protein>
    <recommendedName>
        <fullName evidence="1">PKD domain-containing protein</fullName>
    </recommendedName>
</protein>
<accession>A0ABW8AI90</accession>
<evidence type="ECO:0000259" key="1">
    <source>
        <dbReference type="PROSITE" id="PS50093"/>
    </source>
</evidence>
<dbReference type="InterPro" id="IPR035986">
    <property type="entry name" value="PKD_dom_sf"/>
</dbReference>
<dbReference type="EMBL" id="JBITLV010000001">
    <property type="protein sequence ID" value="MFI7586077.1"/>
    <property type="molecule type" value="Genomic_DNA"/>
</dbReference>
<evidence type="ECO:0000313" key="3">
    <source>
        <dbReference type="Proteomes" id="UP001612915"/>
    </source>
</evidence>
<dbReference type="RefSeq" id="WP_398275088.1">
    <property type="nucleotide sequence ID" value="NZ_JBITLV010000001.1"/>
</dbReference>
<dbReference type="Pfam" id="PF18911">
    <property type="entry name" value="PKD_4"/>
    <property type="match status" value="1"/>
</dbReference>
<dbReference type="SUPFAM" id="SSF49299">
    <property type="entry name" value="PKD domain"/>
    <property type="match status" value="1"/>
</dbReference>
<dbReference type="PROSITE" id="PS50093">
    <property type="entry name" value="PKD"/>
    <property type="match status" value="1"/>
</dbReference>
<dbReference type="Gene3D" id="2.60.40.10">
    <property type="entry name" value="Immunoglobulins"/>
    <property type="match status" value="1"/>
</dbReference>
<gene>
    <name evidence="2" type="ORF">ACIB24_03255</name>
</gene>
<dbReference type="InterPro" id="IPR013783">
    <property type="entry name" value="Ig-like_fold"/>
</dbReference>
<evidence type="ECO:0000313" key="2">
    <source>
        <dbReference type="EMBL" id="MFI7586077.1"/>
    </source>
</evidence>
<sequence>MNIATNLYTVRKVQILNTTVLGQAVQVRATPSTYTWTYGDGERLTTTNTGGAYPDLSLGHTYQQPGKYAVGLATTFTGEYSVAGGPWQPVDGTATVNSPQRDLTVLQARSQLTSQ</sequence>
<feature type="domain" description="PKD" evidence="1">
    <location>
        <begin position="30"/>
        <end position="75"/>
    </location>
</feature>
<organism evidence="2 3">
    <name type="scientific">Spongisporangium articulatum</name>
    <dbReference type="NCBI Taxonomy" id="3362603"/>
    <lineage>
        <taxon>Bacteria</taxon>
        <taxon>Bacillati</taxon>
        <taxon>Actinomycetota</taxon>
        <taxon>Actinomycetes</taxon>
        <taxon>Kineosporiales</taxon>
        <taxon>Kineosporiaceae</taxon>
        <taxon>Spongisporangium</taxon>
    </lineage>
</organism>